<dbReference type="Gene3D" id="2.30.42.10">
    <property type="match status" value="4"/>
</dbReference>
<proteinExistence type="predicted"/>
<dbReference type="PROSITE" id="PS51377">
    <property type="entry name" value="KIND"/>
    <property type="match status" value="1"/>
</dbReference>
<dbReference type="InterPro" id="IPR014352">
    <property type="entry name" value="FERM/acyl-CoA-bd_prot_sf"/>
</dbReference>
<dbReference type="InterPro" id="IPR019749">
    <property type="entry name" value="Band_41_domain"/>
</dbReference>
<feature type="compositionally biased region" description="Polar residues" evidence="2">
    <location>
        <begin position="986"/>
        <end position="1007"/>
    </location>
</feature>
<protein>
    <submittedName>
        <fullName evidence="6">FERM and PDZ domain-containing protein 2</fullName>
    </submittedName>
</protein>
<dbReference type="SUPFAM" id="SSF54236">
    <property type="entry name" value="Ubiquitin-like"/>
    <property type="match status" value="1"/>
</dbReference>
<dbReference type="InterPro" id="IPR018980">
    <property type="entry name" value="FERM_PH-like_C"/>
</dbReference>
<dbReference type="InterPro" id="IPR001478">
    <property type="entry name" value="PDZ"/>
</dbReference>
<dbReference type="PANTHER" id="PTHR46900">
    <property type="entry name" value="TYROSINE-PROTEIN PHOSPHATASE NON-RECEPTOR TYPE 13"/>
    <property type="match status" value="1"/>
</dbReference>
<name>A0A0B2VAB5_TOXCA</name>
<dbReference type="PANTHER" id="PTHR46900:SF2">
    <property type="entry name" value="TYROSINE-PROTEIN PHOSPHATASE NON-RECEPTOR TYPE 13"/>
    <property type="match status" value="1"/>
</dbReference>
<dbReference type="InterPro" id="IPR011019">
    <property type="entry name" value="KIND_dom"/>
</dbReference>
<evidence type="ECO:0000256" key="1">
    <source>
        <dbReference type="ARBA" id="ARBA00022737"/>
    </source>
</evidence>
<keyword evidence="7" id="KW-1185">Reference proteome</keyword>
<evidence type="ECO:0000313" key="7">
    <source>
        <dbReference type="Proteomes" id="UP000031036"/>
    </source>
</evidence>
<feature type="domain" description="KIND" evidence="5">
    <location>
        <begin position="6"/>
        <end position="186"/>
    </location>
</feature>
<feature type="region of interest" description="Disordered" evidence="2">
    <location>
        <begin position="382"/>
        <end position="426"/>
    </location>
</feature>
<dbReference type="Gene3D" id="3.10.20.90">
    <property type="entry name" value="Phosphatidylinositol 3-kinase Catalytic Subunit, Chain A, domain 1"/>
    <property type="match status" value="1"/>
</dbReference>
<feature type="compositionally biased region" description="Low complexity" evidence="2">
    <location>
        <begin position="389"/>
        <end position="398"/>
    </location>
</feature>
<feature type="domain" description="PDZ" evidence="4">
    <location>
        <begin position="1401"/>
        <end position="1507"/>
    </location>
</feature>
<dbReference type="InterPro" id="IPR000299">
    <property type="entry name" value="FERM_domain"/>
</dbReference>
<feature type="domain" description="FERM" evidence="3">
    <location>
        <begin position="600"/>
        <end position="912"/>
    </location>
</feature>
<dbReference type="OMA" id="KSAYFVR"/>
<comment type="caution">
    <text evidence="6">The sequence shown here is derived from an EMBL/GenBank/DDBJ whole genome shotgun (WGS) entry which is preliminary data.</text>
</comment>
<dbReference type="Gene3D" id="1.20.80.10">
    <property type="match status" value="1"/>
</dbReference>
<feature type="compositionally biased region" description="Low complexity" evidence="2">
    <location>
        <begin position="408"/>
        <end position="419"/>
    </location>
</feature>
<organism evidence="6 7">
    <name type="scientific">Toxocara canis</name>
    <name type="common">Canine roundworm</name>
    <dbReference type="NCBI Taxonomy" id="6265"/>
    <lineage>
        <taxon>Eukaryota</taxon>
        <taxon>Metazoa</taxon>
        <taxon>Ecdysozoa</taxon>
        <taxon>Nematoda</taxon>
        <taxon>Chromadorea</taxon>
        <taxon>Rhabditida</taxon>
        <taxon>Spirurina</taxon>
        <taxon>Ascaridomorpha</taxon>
        <taxon>Ascaridoidea</taxon>
        <taxon>Toxocaridae</taxon>
        <taxon>Toxocara</taxon>
    </lineage>
</organism>
<feature type="compositionally biased region" description="Basic and acidic residues" evidence="2">
    <location>
        <begin position="1008"/>
        <end position="1021"/>
    </location>
</feature>
<dbReference type="Pfam" id="PF09379">
    <property type="entry name" value="FERM_N"/>
    <property type="match status" value="1"/>
</dbReference>
<dbReference type="InterPro" id="IPR035963">
    <property type="entry name" value="FERM_2"/>
</dbReference>
<dbReference type="SMART" id="SM00228">
    <property type="entry name" value="PDZ"/>
    <property type="match status" value="4"/>
</dbReference>
<dbReference type="CDD" id="cd13187">
    <property type="entry name" value="FERM_C_PTPH13"/>
    <property type="match status" value="1"/>
</dbReference>
<dbReference type="SUPFAM" id="SSF50156">
    <property type="entry name" value="PDZ domain-like"/>
    <property type="match status" value="5"/>
</dbReference>
<feature type="domain" description="PDZ" evidence="4">
    <location>
        <begin position="1306"/>
        <end position="1385"/>
    </location>
</feature>
<feature type="compositionally biased region" description="Basic residues" evidence="2">
    <location>
        <begin position="552"/>
        <end position="565"/>
    </location>
</feature>
<dbReference type="InterPro" id="IPR019748">
    <property type="entry name" value="FERM_central"/>
</dbReference>
<feature type="compositionally biased region" description="Polar residues" evidence="2">
    <location>
        <begin position="536"/>
        <end position="547"/>
    </location>
</feature>
<dbReference type="EMBL" id="JPKZ01002099">
    <property type="protein sequence ID" value="KHN78402.1"/>
    <property type="molecule type" value="Genomic_DNA"/>
</dbReference>
<dbReference type="OrthoDB" id="165498at2759"/>
<feature type="region of interest" description="Disordered" evidence="2">
    <location>
        <begin position="515"/>
        <end position="567"/>
    </location>
</feature>
<dbReference type="Proteomes" id="UP000031036">
    <property type="component" value="Unassembled WGS sequence"/>
</dbReference>
<keyword evidence="1" id="KW-0677">Repeat</keyword>
<gene>
    <name evidence="6" type="primary">FRMPD2</name>
    <name evidence="6" type="ORF">Tcan_02878</name>
</gene>
<dbReference type="Gene3D" id="2.30.29.30">
    <property type="entry name" value="Pleckstrin-homology domain (PH domain)/Phosphotyrosine-binding domain (PTB)"/>
    <property type="match status" value="1"/>
</dbReference>
<feature type="domain" description="PDZ" evidence="4">
    <location>
        <begin position="1523"/>
        <end position="1605"/>
    </location>
</feature>
<feature type="compositionally biased region" description="Basic and acidic residues" evidence="2">
    <location>
        <begin position="301"/>
        <end position="312"/>
    </location>
</feature>
<dbReference type="InterPro" id="IPR011993">
    <property type="entry name" value="PH-like_dom_sf"/>
</dbReference>
<dbReference type="PROSITE" id="PS50106">
    <property type="entry name" value="PDZ"/>
    <property type="match status" value="4"/>
</dbReference>
<dbReference type="Pfam" id="PF00373">
    <property type="entry name" value="FERM_M"/>
    <property type="match status" value="1"/>
</dbReference>
<reference evidence="6 7" key="1">
    <citation type="submission" date="2014-11" db="EMBL/GenBank/DDBJ databases">
        <title>Genetic blueprint of the zoonotic pathogen Toxocara canis.</title>
        <authorList>
            <person name="Zhu X.-Q."/>
            <person name="Korhonen P.K."/>
            <person name="Cai H."/>
            <person name="Young N.D."/>
            <person name="Nejsum P."/>
            <person name="von Samson-Himmelstjerna G."/>
            <person name="Boag P.R."/>
            <person name="Tan P."/>
            <person name="Li Q."/>
            <person name="Min J."/>
            <person name="Yang Y."/>
            <person name="Wang X."/>
            <person name="Fang X."/>
            <person name="Hall R.S."/>
            <person name="Hofmann A."/>
            <person name="Sternberg P.W."/>
            <person name="Jex A.R."/>
            <person name="Gasser R.B."/>
        </authorList>
    </citation>
    <scope>NUCLEOTIDE SEQUENCE [LARGE SCALE GENOMIC DNA]</scope>
    <source>
        <strain evidence="6">PN_DK_2014</strain>
    </source>
</reference>
<dbReference type="Pfam" id="PF00595">
    <property type="entry name" value="PDZ"/>
    <property type="match status" value="4"/>
</dbReference>
<dbReference type="InterPro" id="IPR018979">
    <property type="entry name" value="FERM_N"/>
</dbReference>
<dbReference type="PROSITE" id="PS50057">
    <property type="entry name" value="FERM_3"/>
    <property type="match status" value="1"/>
</dbReference>
<feature type="region of interest" description="Disordered" evidence="2">
    <location>
        <begin position="979"/>
        <end position="1035"/>
    </location>
</feature>
<sequence length="1607" mass="178415">MGDVSVSIAEIIEVRGCRLNDDELLALIIIACEQLTKTPPGVFTPDHVFVHMFGDLEIKVVSPEKVSEEYVPPEVREGNTNPDADAVHVFCLGEVVRFAGAAESSNADIFSLLNVMTVAHVATRPSIVRLAQMAKNKLSIQNPKALLAEMYVLVMGDEADDIEDFDASSGEYVLDALGEIGELKETHWSRDEIGSPVLSSTKITEEENEVPVIEQVDEEKKWLKASVVEEDPFENIDTENLATLSGRDPFNADFIEHSQSECRTSTDHYDAVVGDEPRKEKQRKLLMNADEMLMGSPMVEAMDKEPEKEPKKKPLSWAEPGSRHEFDYDDDIVEYKEEELDEQPLNNFHATDILKMKESTPTYNELCSRPQPNLSQAIRVHPPVERPESPSSLSPISEANENVEKTNESSFSENSSAKSTPEKLPTIAAIPPPRLIKNNGSNKVAEVIPEDEELTTVLNENEVSKKKWFEDGNEEDKEEMPAHVDAVVLEKPKPSFVENAEPSLLPVLRRDSEVHTTQIIPAEPKLSSKEEDSDEGVQQFSRRNSLVPSRISGRKPSLRHAKRKSRAEPEFAMNVNAPSVCLKAPAMRKKKMSLHRIEQTGVTVELLNGKHIEVSCRSDAIASEVADVVMRHINFNENSFFGLTVLRDGEHFFLEENQRLEKFAPAGWKNAHQHGPMRRPYVLHLRFRYFPATIEFIKTDVVLHELYLQLRRDVLDDRLQPPRDTVFELAALALQAEFSDRPNPVVVDYFQLEHYLPERSIDLNDERRIMTVLSELHSHYSGLKSREAETQYIMRCQRLSDYGGHFHRVYKTKPSSNLGNTPLGDPQTGFAQWIGILPRGVVQYEEHRGVRQPVAEHLWQDTQTLQFDKKRFVIVSEVHQPAQSVFYTDHYTKSAYFVRFAASQHRFMIKMRHWNQTLQNENTIRNMKVPDVGAEVGYQHANSPLQKSATNAVKRSSRSVVEVDEVDLGKASEMFAEIPKTRRHSTQLSEPIPTNNINRPTEFTSNVESRESPSDHLRDSSLEEESSECGEGSKFEVTLTKDPKIGLGLTLVDGDLNGIKGVYVKSVTEGGPGKKNGVIVGDRLMGVNDVSLIGKDRHATVDLVKQSGDVVRLSIFRLDAVTTALTATRKKEENGVRMLDAAVKNVAAPATTRSRTPPPPRKAHMVKKRQRAVSDFGAVGDALPELNSEDLIANIRNESRLKSPLSDQKEERGDFKLPVSSMYTFDGVDDEENANGNGNGESQTTAAQYGMAYRTHNEWSNSNGTVAAFQTSSADAWVNGNSRRTNLDWTDDLEDLPDERPSDIVAVRLDRNQSGSLGVQIASSGGAVYIKQVTAEPARSNPDIHAGDRLVSVNGERLDNLTHQQVVELLRKGGSSVVLGLQRSVDVSARCTSENDEETITVILEKSPTGSLGLSLAKKTGYDGIFIRMIGSGSAADLDGTLHVGDKIWQVNGQLVNSYTPGAIVDLLKSANNPVNGERLDNLTHQQVVELLRKGGSSVVLGLQRSVDVSARCTSENDEETITVILEKSPTGSLGLSLAKKTGYDGIFIRMIGSGSAADLDGTLHVGDKIWQVNGQLVNSYTPGAIVDLLKSANNPVEIIVKRTITK</sequence>
<evidence type="ECO:0000259" key="5">
    <source>
        <dbReference type="PROSITE" id="PS51377"/>
    </source>
</evidence>
<dbReference type="InterPro" id="IPR036034">
    <property type="entry name" value="PDZ_sf"/>
</dbReference>
<evidence type="ECO:0000256" key="2">
    <source>
        <dbReference type="SAM" id="MobiDB-lite"/>
    </source>
</evidence>
<dbReference type="SUPFAM" id="SSF47031">
    <property type="entry name" value="Second domain of FERM"/>
    <property type="match status" value="1"/>
</dbReference>
<dbReference type="InterPro" id="IPR052074">
    <property type="entry name" value="NonRcpt_TyrProt_Phosphatase"/>
</dbReference>
<accession>A0A0B2VAB5</accession>
<dbReference type="SMART" id="SM01196">
    <property type="entry name" value="FERM_C"/>
    <property type="match status" value="1"/>
</dbReference>
<dbReference type="SMART" id="SM00750">
    <property type="entry name" value="KIND"/>
    <property type="match status" value="1"/>
</dbReference>
<feature type="domain" description="PDZ" evidence="4">
    <location>
        <begin position="1036"/>
        <end position="1119"/>
    </location>
</feature>
<dbReference type="PRINTS" id="PR00935">
    <property type="entry name" value="BAND41"/>
</dbReference>
<dbReference type="CDD" id="cd14473">
    <property type="entry name" value="FERM_B-lobe"/>
    <property type="match status" value="1"/>
</dbReference>
<feature type="region of interest" description="Disordered" evidence="2">
    <location>
        <begin position="301"/>
        <end position="324"/>
    </location>
</feature>
<dbReference type="PROSITE" id="PS00661">
    <property type="entry name" value="FERM_2"/>
    <property type="match status" value="1"/>
</dbReference>
<evidence type="ECO:0000313" key="6">
    <source>
        <dbReference type="EMBL" id="KHN78402.1"/>
    </source>
</evidence>
<dbReference type="STRING" id="6265.A0A0B2VAB5"/>
<dbReference type="InterPro" id="IPR019747">
    <property type="entry name" value="FERM_CS"/>
</dbReference>
<dbReference type="Pfam" id="PF09380">
    <property type="entry name" value="FERM_C"/>
    <property type="match status" value="1"/>
</dbReference>
<evidence type="ECO:0000259" key="3">
    <source>
        <dbReference type="PROSITE" id="PS50057"/>
    </source>
</evidence>
<dbReference type="SMART" id="SM00295">
    <property type="entry name" value="B41"/>
    <property type="match status" value="1"/>
</dbReference>
<dbReference type="CDD" id="cd17101">
    <property type="entry name" value="FERM_F1_PTPN13_like"/>
    <property type="match status" value="1"/>
</dbReference>
<dbReference type="InterPro" id="IPR029071">
    <property type="entry name" value="Ubiquitin-like_domsf"/>
</dbReference>
<dbReference type="SUPFAM" id="SSF50729">
    <property type="entry name" value="PH domain-like"/>
    <property type="match status" value="1"/>
</dbReference>
<evidence type="ECO:0000259" key="4">
    <source>
        <dbReference type="PROSITE" id="PS50106"/>
    </source>
</evidence>
<dbReference type="CDD" id="cd00136">
    <property type="entry name" value="PDZ_canonical"/>
    <property type="match status" value="2"/>
</dbReference>